<keyword evidence="6 14" id="KW-0460">Magnesium</keyword>
<comment type="cofactor">
    <cofactor evidence="14">
        <name>Mg(2+)</name>
        <dbReference type="ChEBI" id="CHEBI:18420"/>
    </cofactor>
    <cofactor evidence="14">
        <name>Mn(2+)</name>
        <dbReference type="ChEBI" id="CHEBI:29035"/>
    </cofactor>
</comment>
<dbReference type="InterPro" id="IPR013343">
    <property type="entry name" value="CRISPR-assoc_prot_Cas4"/>
</dbReference>
<dbReference type="EC" id="3.1.-.-" evidence="14"/>
<feature type="region of interest" description="Disordered" evidence="15">
    <location>
        <begin position="1"/>
        <end position="22"/>
    </location>
</feature>
<evidence type="ECO:0000256" key="12">
    <source>
        <dbReference type="ARBA" id="ARBA00033996"/>
    </source>
</evidence>
<dbReference type="PANTHER" id="PTHR34353:SF2">
    <property type="entry name" value="CRISPR-ASSOCIATED ENDONUCLEASE CAS1 1"/>
    <property type="match status" value="1"/>
</dbReference>
<dbReference type="CDD" id="cd09634">
    <property type="entry name" value="Cas1_I-II-III"/>
    <property type="match status" value="1"/>
</dbReference>
<dbReference type="GO" id="GO:0051607">
    <property type="term" value="P:defense response to virus"/>
    <property type="evidence" value="ECO:0007669"/>
    <property type="project" value="UniProtKB-UniRule"/>
</dbReference>
<keyword evidence="1 14" id="KW-0540">Nuclease</keyword>
<dbReference type="InterPro" id="IPR002729">
    <property type="entry name" value="CRISPR-assoc_Cas1"/>
</dbReference>
<dbReference type="EMBL" id="SLXD01000001">
    <property type="protein sequence ID" value="TCP05311.1"/>
    <property type="molecule type" value="Genomic_DNA"/>
</dbReference>
<dbReference type="GO" id="GO:0004519">
    <property type="term" value="F:endonuclease activity"/>
    <property type="evidence" value="ECO:0007669"/>
    <property type="project" value="UniProtKB-UniRule"/>
</dbReference>
<comment type="caution">
    <text evidence="17">The sequence shown here is derived from an EMBL/GenBank/DDBJ whole genome shotgun (WGS) entry which is preliminary data.</text>
</comment>
<dbReference type="GO" id="GO:0046872">
    <property type="term" value="F:metal ion binding"/>
    <property type="evidence" value="ECO:0007669"/>
    <property type="project" value="UniProtKB-UniRule"/>
</dbReference>
<keyword evidence="3 14" id="KW-0255">Endonuclease</keyword>
<dbReference type="GO" id="GO:0051536">
    <property type="term" value="F:iron-sulfur cluster binding"/>
    <property type="evidence" value="ECO:0007669"/>
    <property type="project" value="UniProtKB-KW"/>
</dbReference>
<evidence type="ECO:0000256" key="8">
    <source>
        <dbReference type="ARBA" id="ARBA00023014"/>
    </source>
</evidence>
<keyword evidence="4 14" id="KW-0378">Hydrolase</keyword>
<dbReference type="PANTHER" id="PTHR34353">
    <property type="entry name" value="CRISPR-ASSOCIATED ENDONUCLEASE CAS1 1"/>
    <property type="match status" value="1"/>
</dbReference>
<accession>A0A4R2MFW2</accession>
<dbReference type="InterPro" id="IPR050646">
    <property type="entry name" value="Cas1"/>
</dbReference>
<dbReference type="GO" id="GO:0004527">
    <property type="term" value="F:exonuclease activity"/>
    <property type="evidence" value="ECO:0007669"/>
    <property type="project" value="UniProtKB-KW"/>
</dbReference>
<evidence type="ECO:0000313" key="17">
    <source>
        <dbReference type="EMBL" id="TCP05311.1"/>
    </source>
</evidence>
<dbReference type="InterPro" id="IPR042206">
    <property type="entry name" value="CRISPR-assoc_Cas1_C"/>
</dbReference>
<comment type="catalytic activity">
    <reaction evidence="12">
        <text>exonucleolytic cleavage in the 5'- to 3'-direction to yield nucleoside 3'-phosphates.</text>
        <dbReference type="EC" id="3.1.12.1"/>
    </reaction>
</comment>
<evidence type="ECO:0000256" key="7">
    <source>
        <dbReference type="ARBA" id="ARBA00023004"/>
    </source>
</evidence>
<sequence length="585" mass="64316">MDSPIESAGSTAAQSSLPLDAPPLPPGVPLLPARMVNEYAYCPRLAYLEWVQGEWAESADTVEGRSRHRRVDKRSGTPPAPDDAAAEPVRVHVQSLELSSPALGLVAKLDLAEFDGRRAVPVDYKHGRRPHVARGAYEPERIQLCVQALLLEEHGYDSPEGVLYFAASRERVPVAFDAELREAARQAAAGLRLLATGGQIPPPLENSPKCPRCSLASICLPDEVHYLKTAQTPPRPLVVGQTPALPMYVQARGAKVSKKGEVLEVSVDDEKVADARLMDVSQLVLQGGVYLTAPAQHELMARGIPVTWLSHGGWFLGHTIGLGHRNVELRTAQYRASFDAGACLRFARGLVAAKIRNQRTLLRRNWKRGELPESLLSEFRQDVEAAERAHDLAQLLGIEGNAAARYFRHFGEMLGGSGDASGAEPPTPWTFDFEQRNRRPPRDPVNALLSYLYSLLSRTLAVTLTAVGFDAYRGLYHQPRYGRPALALDMMEPFRPLLADSVLLTLVNNGEVDAGDFVTAAGAVGLNERGRRAVIAAFERRMSQEVTHPLFGYAAQYRQIVEIQCRLLGRHLLGELEQCPHFTTR</sequence>
<keyword evidence="9 14" id="KW-0051">Antiviral defense</keyword>
<dbReference type="AlphaFoldDB" id="A0A4R2MFW2"/>
<evidence type="ECO:0000256" key="6">
    <source>
        <dbReference type="ARBA" id="ARBA00022842"/>
    </source>
</evidence>
<evidence type="ECO:0000256" key="3">
    <source>
        <dbReference type="ARBA" id="ARBA00022759"/>
    </source>
</evidence>
<dbReference type="RefSeq" id="WP_132644324.1">
    <property type="nucleotide sequence ID" value="NZ_CP181386.1"/>
</dbReference>
<evidence type="ECO:0000256" key="4">
    <source>
        <dbReference type="ARBA" id="ARBA00022801"/>
    </source>
</evidence>
<dbReference type="NCBIfam" id="TIGR00372">
    <property type="entry name" value="cas4"/>
    <property type="match status" value="1"/>
</dbReference>
<dbReference type="NCBIfam" id="TIGR00287">
    <property type="entry name" value="cas1"/>
    <property type="match status" value="1"/>
</dbReference>
<dbReference type="Proteomes" id="UP000295106">
    <property type="component" value="Unassembled WGS sequence"/>
</dbReference>
<name>A0A4R2MFW2_RUBGE</name>
<evidence type="ECO:0000256" key="10">
    <source>
        <dbReference type="ARBA" id="ARBA00023125"/>
    </source>
</evidence>
<keyword evidence="5 17" id="KW-0269">Exonuclease</keyword>
<dbReference type="GO" id="GO:0003677">
    <property type="term" value="F:DNA binding"/>
    <property type="evidence" value="ECO:0007669"/>
    <property type="project" value="UniProtKB-KW"/>
</dbReference>
<keyword evidence="7" id="KW-0408">Iron</keyword>
<dbReference type="Gene3D" id="1.20.120.920">
    <property type="entry name" value="CRISPR-associated endonuclease Cas1, C-terminal domain"/>
    <property type="match status" value="1"/>
</dbReference>
<dbReference type="InterPro" id="IPR022765">
    <property type="entry name" value="Dna2/Cas4_DUF83"/>
</dbReference>
<dbReference type="GO" id="GO:0043571">
    <property type="term" value="P:maintenance of CRISPR repeat elements"/>
    <property type="evidence" value="ECO:0007669"/>
    <property type="project" value="UniProtKB-UniRule"/>
</dbReference>
<comment type="similarity">
    <text evidence="14">Belongs to the CRISPR-associated endonuclease Cas1 family.</text>
</comment>
<evidence type="ECO:0000259" key="16">
    <source>
        <dbReference type="Pfam" id="PF01930"/>
    </source>
</evidence>
<dbReference type="HAMAP" id="MF_01470">
    <property type="entry name" value="Cas1"/>
    <property type="match status" value="1"/>
</dbReference>
<evidence type="ECO:0000256" key="14">
    <source>
        <dbReference type="HAMAP-Rule" id="MF_01470"/>
    </source>
</evidence>
<keyword evidence="11 14" id="KW-0464">Manganese</keyword>
<dbReference type="Gene3D" id="3.90.320.10">
    <property type="match status" value="1"/>
</dbReference>
<dbReference type="GeneID" id="99686911"/>
<dbReference type="OrthoDB" id="9803119at2"/>
<feature type="binding site" evidence="14">
    <location>
        <position position="492"/>
    </location>
    <ligand>
        <name>Mn(2+)</name>
        <dbReference type="ChEBI" id="CHEBI:29035"/>
    </ligand>
</feature>
<keyword evidence="2 14" id="KW-0479">Metal-binding</keyword>
<dbReference type="Pfam" id="PF01930">
    <property type="entry name" value="Cas_Cas4"/>
    <property type="match status" value="1"/>
</dbReference>
<evidence type="ECO:0000256" key="9">
    <source>
        <dbReference type="ARBA" id="ARBA00023118"/>
    </source>
</evidence>
<protein>
    <recommendedName>
        <fullName evidence="14">CRISPR-associated endonuclease Cas1</fullName>
        <ecNumber evidence="14">3.1.-.-</ecNumber>
    </recommendedName>
</protein>
<evidence type="ECO:0000256" key="11">
    <source>
        <dbReference type="ARBA" id="ARBA00023211"/>
    </source>
</evidence>
<dbReference type="Pfam" id="PF01867">
    <property type="entry name" value="Cas_Cas1"/>
    <property type="match status" value="1"/>
</dbReference>
<evidence type="ECO:0000256" key="1">
    <source>
        <dbReference type="ARBA" id="ARBA00022722"/>
    </source>
</evidence>
<feature type="binding site" evidence="14">
    <location>
        <position position="477"/>
    </location>
    <ligand>
        <name>Mn(2+)</name>
        <dbReference type="ChEBI" id="CHEBI:29035"/>
    </ligand>
</feature>
<comment type="function">
    <text evidence="14">CRISPR (clustered regularly interspaced short palindromic repeat), is an adaptive immune system that provides protection against mobile genetic elements (viruses, transposable elements and conjugative plasmids). CRISPR clusters contain spacers, sequences complementary to antecedent mobile elements, and target invading nucleic acids. CRISPR clusters are transcribed and processed into CRISPR RNA (crRNA). Acts as a dsDNA endonuclease. Involved in the integration of spacer DNA into the CRISPR cassette.</text>
</comment>
<keyword evidence="8" id="KW-0411">Iron-sulfur</keyword>
<feature type="binding site" evidence="14">
    <location>
        <position position="399"/>
    </location>
    <ligand>
        <name>Mn(2+)</name>
        <dbReference type="ChEBI" id="CHEBI:29035"/>
    </ligand>
</feature>
<evidence type="ECO:0000256" key="15">
    <source>
        <dbReference type="SAM" id="MobiDB-lite"/>
    </source>
</evidence>
<gene>
    <name evidence="14" type="primary">cas1</name>
    <name evidence="17" type="ORF">EV684_101183</name>
</gene>
<evidence type="ECO:0000256" key="2">
    <source>
        <dbReference type="ARBA" id="ARBA00022723"/>
    </source>
</evidence>
<dbReference type="InterPro" id="IPR042211">
    <property type="entry name" value="CRISPR-assoc_Cas1_N"/>
</dbReference>
<feature type="domain" description="DUF83" evidence="16">
    <location>
        <begin position="35"/>
        <end position="220"/>
    </location>
</feature>
<feature type="region of interest" description="Disordered" evidence="15">
    <location>
        <begin position="59"/>
        <end position="86"/>
    </location>
</feature>
<comment type="subunit">
    <text evidence="13 14">Homodimer, forms a heterotetramer with a Cas2 homodimer.</text>
</comment>
<proteinExistence type="inferred from homology"/>
<organism evidence="17 18">
    <name type="scientific">Rubrivivax gelatinosus</name>
    <name type="common">Rhodocyclus gelatinosus</name>
    <name type="synonym">Rhodopseudomonas gelatinosa</name>
    <dbReference type="NCBI Taxonomy" id="28068"/>
    <lineage>
        <taxon>Bacteria</taxon>
        <taxon>Pseudomonadati</taxon>
        <taxon>Pseudomonadota</taxon>
        <taxon>Betaproteobacteria</taxon>
        <taxon>Burkholderiales</taxon>
        <taxon>Sphaerotilaceae</taxon>
        <taxon>Rubrivivax</taxon>
    </lineage>
</organism>
<reference evidence="17 18" key="1">
    <citation type="submission" date="2019-03" db="EMBL/GenBank/DDBJ databases">
        <title>Genomic Encyclopedia of Type Strains, Phase IV (KMG-IV): sequencing the most valuable type-strain genomes for metagenomic binning, comparative biology and taxonomic classification.</title>
        <authorList>
            <person name="Goeker M."/>
        </authorList>
    </citation>
    <scope>NUCLEOTIDE SEQUENCE [LARGE SCALE GENOMIC DNA]</scope>
    <source>
        <strain evidence="17 18">DSM 1709</strain>
    </source>
</reference>
<keyword evidence="10 14" id="KW-0238">DNA-binding</keyword>
<evidence type="ECO:0000313" key="18">
    <source>
        <dbReference type="Proteomes" id="UP000295106"/>
    </source>
</evidence>
<dbReference type="InterPro" id="IPR011604">
    <property type="entry name" value="PDDEXK-like_dom_sf"/>
</dbReference>
<evidence type="ECO:0000256" key="13">
    <source>
        <dbReference type="ARBA" id="ARBA00038592"/>
    </source>
</evidence>
<dbReference type="Gene3D" id="3.100.10.20">
    <property type="entry name" value="CRISPR-associated endonuclease Cas1, N-terminal domain"/>
    <property type="match status" value="1"/>
</dbReference>
<evidence type="ECO:0000256" key="5">
    <source>
        <dbReference type="ARBA" id="ARBA00022839"/>
    </source>
</evidence>